<evidence type="ECO:0008006" key="4">
    <source>
        <dbReference type="Google" id="ProtNLM"/>
    </source>
</evidence>
<evidence type="ECO:0000313" key="3">
    <source>
        <dbReference type="Proteomes" id="UP000287243"/>
    </source>
</evidence>
<organism evidence="2 3">
    <name type="scientific">Velamenicoccus archaeovorus</name>
    <dbReference type="NCBI Taxonomy" id="1930593"/>
    <lineage>
        <taxon>Bacteria</taxon>
        <taxon>Pseudomonadati</taxon>
        <taxon>Candidatus Omnitrophota</taxon>
        <taxon>Candidatus Velamenicoccus</taxon>
    </lineage>
</organism>
<evidence type="ECO:0000256" key="1">
    <source>
        <dbReference type="SAM" id="Phobius"/>
    </source>
</evidence>
<protein>
    <recommendedName>
        <fullName evidence="4">Type IV pilus biogenesis protein PilN</fullName>
    </recommendedName>
</protein>
<dbReference type="Pfam" id="PF05137">
    <property type="entry name" value="PilN"/>
    <property type="match status" value="1"/>
</dbReference>
<keyword evidence="1" id="KW-1133">Transmembrane helix</keyword>
<dbReference type="EMBL" id="CP019384">
    <property type="protein sequence ID" value="QAT17236.1"/>
    <property type="molecule type" value="Genomic_DNA"/>
</dbReference>
<proteinExistence type="predicted"/>
<dbReference type="InterPro" id="IPR052534">
    <property type="entry name" value="Extracell_DNA_Util/SecSys_Comp"/>
</dbReference>
<dbReference type="InterPro" id="IPR007813">
    <property type="entry name" value="PilN"/>
</dbReference>
<accession>A0A410P4Y6</accession>
<dbReference type="PANTHER" id="PTHR40278">
    <property type="entry name" value="DNA UTILIZATION PROTEIN HOFN"/>
    <property type="match status" value="1"/>
</dbReference>
<dbReference type="AlphaFoldDB" id="A0A410P4Y6"/>
<keyword evidence="3" id="KW-1185">Reference proteome</keyword>
<name>A0A410P4Y6_VELA1</name>
<dbReference type="KEGG" id="vai:BU251_05590"/>
<evidence type="ECO:0000313" key="2">
    <source>
        <dbReference type="EMBL" id="QAT17236.1"/>
    </source>
</evidence>
<sequence length="185" mass="20593">MITINLLPRQLRKTENKAVVPYKVYLLLGVTGLVLLHLLLFGVAAMKKIQVIALHGSINKIAVSAKEAAKTKSEIKELETRTNTLKGVLSRRVSFTELLSGLSDAVPRGLWIDRFSLSGHSLIIQGTVISLTQNEMTIIGRFLQNLKSNKTFSTAFPRLELGSVQRRSIKTYDVVDYVLNGEMKK</sequence>
<gene>
    <name evidence="2" type="ORF">BU251_05590</name>
</gene>
<feature type="transmembrane region" description="Helical" evidence="1">
    <location>
        <begin position="24"/>
        <end position="45"/>
    </location>
</feature>
<dbReference type="PANTHER" id="PTHR40278:SF1">
    <property type="entry name" value="DNA UTILIZATION PROTEIN HOFN"/>
    <property type="match status" value="1"/>
</dbReference>
<keyword evidence="1" id="KW-0812">Transmembrane</keyword>
<dbReference type="RefSeq" id="WP_128699995.1">
    <property type="nucleotide sequence ID" value="NZ_CP019384.1"/>
</dbReference>
<dbReference type="OrthoDB" id="5296173at2"/>
<keyword evidence="1" id="KW-0472">Membrane</keyword>
<reference evidence="2 3" key="1">
    <citation type="submission" date="2017-01" db="EMBL/GenBank/DDBJ databases">
        <title>First insights into the biology of 'candidatus Vampirococcus archaeovorus'.</title>
        <authorList>
            <person name="Kizina J."/>
            <person name="Jordan S."/>
            <person name="Stueber K."/>
            <person name="Reinhardt R."/>
            <person name="Harder J."/>
        </authorList>
    </citation>
    <scope>NUCLEOTIDE SEQUENCE [LARGE SCALE GENOMIC DNA]</scope>
    <source>
        <strain evidence="2 3">LiM</strain>
    </source>
</reference>
<dbReference type="Proteomes" id="UP000287243">
    <property type="component" value="Chromosome"/>
</dbReference>